<dbReference type="AlphaFoldDB" id="A0ABD0NXP0"/>
<accession>A0ABD0NXP0</accession>
<evidence type="ECO:0000313" key="1">
    <source>
        <dbReference type="EMBL" id="KAL0166046.1"/>
    </source>
</evidence>
<feature type="non-terminal residue" evidence="1">
    <location>
        <position position="227"/>
    </location>
</feature>
<evidence type="ECO:0000313" key="2">
    <source>
        <dbReference type="Proteomes" id="UP001529510"/>
    </source>
</evidence>
<gene>
    <name evidence="1" type="ORF">M9458_037890</name>
</gene>
<keyword evidence="2" id="KW-1185">Reference proteome</keyword>
<comment type="caution">
    <text evidence="1">The sequence shown here is derived from an EMBL/GenBank/DDBJ whole genome shotgun (WGS) entry which is preliminary data.</text>
</comment>
<dbReference type="EMBL" id="JAMKFB020000019">
    <property type="protein sequence ID" value="KAL0166046.1"/>
    <property type="molecule type" value="Genomic_DNA"/>
</dbReference>
<organism evidence="1 2">
    <name type="scientific">Cirrhinus mrigala</name>
    <name type="common">Mrigala</name>
    <dbReference type="NCBI Taxonomy" id="683832"/>
    <lineage>
        <taxon>Eukaryota</taxon>
        <taxon>Metazoa</taxon>
        <taxon>Chordata</taxon>
        <taxon>Craniata</taxon>
        <taxon>Vertebrata</taxon>
        <taxon>Euteleostomi</taxon>
        <taxon>Actinopterygii</taxon>
        <taxon>Neopterygii</taxon>
        <taxon>Teleostei</taxon>
        <taxon>Ostariophysi</taxon>
        <taxon>Cypriniformes</taxon>
        <taxon>Cyprinidae</taxon>
        <taxon>Labeoninae</taxon>
        <taxon>Labeonini</taxon>
        <taxon>Cirrhinus</taxon>
    </lineage>
</organism>
<evidence type="ECO:0008006" key="3">
    <source>
        <dbReference type="Google" id="ProtNLM"/>
    </source>
</evidence>
<sequence>MDIDKNKSPYISTQSSEEDIKFFLCSLPCQPCFFFIERKDWQELRQHQKGRLFQGLQWTNVIAKGIKSIHPYCSFAFKRHRVKTVGSQTQAPIFTCEGYCCFEDCPVEVKAEVADESSLKAAVVFSGGDVCHNSKELHRRPVRAAARQATAELLETKLPRSLYLESMQKITPVVIDSGCRDAAPTKNVLKNISWSERTKTRSHPDELPSLKALIDQQHGTDSDVLQK</sequence>
<reference evidence="1 2" key="1">
    <citation type="submission" date="2024-05" db="EMBL/GenBank/DDBJ databases">
        <title>Genome sequencing and assembly of Indian major carp, Cirrhinus mrigala (Hamilton, 1822).</title>
        <authorList>
            <person name="Mohindra V."/>
            <person name="Chowdhury L.M."/>
            <person name="Lal K."/>
            <person name="Jena J.K."/>
        </authorList>
    </citation>
    <scope>NUCLEOTIDE SEQUENCE [LARGE SCALE GENOMIC DNA]</scope>
    <source>
        <strain evidence="1">CM1030</strain>
        <tissue evidence="1">Blood</tissue>
    </source>
</reference>
<dbReference type="Proteomes" id="UP001529510">
    <property type="component" value="Unassembled WGS sequence"/>
</dbReference>
<protein>
    <recommendedName>
        <fullName evidence="3">4Fe-4S ferredoxin-type domain-containing protein</fullName>
    </recommendedName>
</protein>
<proteinExistence type="predicted"/>
<name>A0ABD0NXP0_CIRMR</name>